<sequence length="489" mass="54535">MNIFVIDIGTSSMRGILFDSRGKRLGEKQVKYQPDKYPDGRIEQDPRDWTNSLETIASAVAEEAKQKGISIDAVAVTAQRSAILPVDKQGKPLMNTIMWQDRRNKEICAELEPYNELVFQKSGAKINTVFSGSRMAWILRNRPDLQGKIHKLVNIPEYVMHHMTGEYRTDATYGSRSHLMNLRERRWDQELLKLFGVEEEFLCEIQEPGSCCGRVQASFSRGTGLPQGIPVISAGGDQQCAAVGQGAFCQGNLSLVAGTGGFLVAALDEVPENLSPDLICNCSSVSGKYIVEANVLTCCSAFDWYCRNFYDWDQPDYEKLNEELRDWDGKISSAMVLPYFQGRSTPQWNPEAKAYLGEITLATGRTELLKGLLEGIAMEIQNNIRLFGSYAKISQAYISGGLTKSPAINQLQADVYGIPLYRMSDSESTALGALMVALVGLGEYPSLEEAFGAVRAGEKVDCFRPRMELHEQYANKRAAMNRIYRQLYT</sequence>
<evidence type="ECO:0000256" key="2">
    <source>
        <dbReference type="ARBA" id="ARBA00022679"/>
    </source>
</evidence>
<proteinExistence type="inferred from homology"/>
<keyword evidence="3" id="KW-0418">Kinase</keyword>
<keyword evidence="2" id="KW-0808">Transferase</keyword>
<dbReference type="PIRSF" id="PIRSF000538">
    <property type="entry name" value="GlpK"/>
    <property type="match status" value="1"/>
</dbReference>
<evidence type="ECO:0008006" key="8">
    <source>
        <dbReference type="Google" id="ProtNLM"/>
    </source>
</evidence>
<comment type="caution">
    <text evidence="6">The sequence shown here is derived from an EMBL/GenBank/DDBJ whole genome shotgun (WGS) entry which is preliminary data.</text>
</comment>
<feature type="domain" description="Carbohydrate kinase FGGY N-terminal" evidence="4">
    <location>
        <begin position="3"/>
        <end position="244"/>
    </location>
</feature>
<evidence type="ECO:0000256" key="1">
    <source>
        <dbReference type="ARBA" id="ARBA00009156"/>
    </source>
</evidence>
<reference evidence="6" key="2">
    <citation type="journal article" date="2021" name="PeerJ">
        <title>Extensive microbial diversity within the chicken gut microbiome revealed by metagenomics and culture.</title>
        <authorList>
            <person name="Gilroy R."/>
            <person name="Ravi A."/>
            <person name="Getino M."/>
            <person name="Pursley I."/>
            <person name="Horton D.L."/>
            <person name="Alikhan N.F."/>
            <person name="Baker D."/>
            <person name="Gharbi K."/>
            <person name="Hall N."/>
            <person name="Watson M."/>
            <person name="Adriaenssens E.M."/>
            <person name="Foster-Nyarko E."/>
            <person name="Jarju S."/>
            <person name="Secka A."/>
            <person name="Antonio M."/>
            <person name="Oren A."/>
            <person name="Chaudhuri R.R."/>
            <person name="La Ragione R."/>
            <person name="Hildebrand F."/>
            <person name="Pallen M.J."/>
        </authorList>
    </citation>
    <scope>NUCLEOTIDE SEQUENCE</scope>
    <source>
        <strain evidence="6">ChiSxjej1B13-7041</strain>
    </source>
</reference>
<dbReference type="Pfam" id="PF00370">
    <property type="entry name" value="FGGY_N"/>
    <property type="match status" value="1"/>
</dbReference>
<dbReference type="PANTHER" id="PTHR43095:SF5">
    <property type="entry name" value="XYLULOSE KINASE"/>
    <property type="match status" value="1"/>
</dbReference>
<organism evidence="6 7">
    <name type="scientific">Candidatus Egerieimonas intestinavium</name>
    <dbReference type="NCBI Taxonomy" id="2840777"/>
    <lineage>
        <taxon>Bacteria</taxon>
        <taxon>Bacillati</taxon>
        <taxon>Bacillota</taxon>
        <taxon>Clostridia</taxon>
        <taxon>Lachnospirales</taxon>
        <taxon>Lachnospiraceae</taxon>
        <taxon>Lachnospiraceae incertae sedis</taxon>
        <taxon>Candidatus Egerieimonas</taxon>
    </lineage>
</organism>
<dbReference type="PANTHER" id="PTHR43095">
    <property type="entry name" value="SUGAR KINASE"/>
    <property type="match status" value="1"/>
</dbReference>
<dbReference type="InterPro" id="IPR018485">
    <property type="entry name" value="FGGY_C"/>
</dbReference>
<comment type="similarity">
    <text evidence="1">Belongs to the FGGY kinase family.</text>
</comment>
<dbReference type="CDD" id="cd07779">
    <property type="entry name" value="ASKHA_NBD_FGGY_YgcE-like"/>
    <property type="match status" value="1"/>
</dbReference>
<evidence type="ECO:0000313" key="7">
    <source>
        <dbReference type="Proteomes" id="UP000886841"/>
    </source>
</evidence>
<dbReference type="GO" id="GO:0016301">
    <property type="term" value="F:kinase activity"/>
    <property type="evidence" value="ECO:0007669"/>
    <property type="project" value="UniProtKB-KW"/>
</dbReference>
<dbReference type="InterPro" id="IPR018484">
    <property type="entry name" value="FGGY_N"/>
</dbReference>
<reference evidence="6" key="1">
    <citation type="submission" date="2020-10" db="EMBL/GenBank/DDBJ databases">
        <authorList>
            <person name="Gilroy R."/>
        </authorList>
    </citation>
    <scope>NUCLEOTIDE SEQUENCE</scope>
    <source>
        <strain evidence="6">ChiSxjej1B13-7041</strain>
    </source>
</reference>
<dbReference type="EMBL" id="DVHU01000084">
    <property type="protein sequence ID" value="HIR93646.1"/>
    <property type="molecule type" value="Genomic_DNA"/>
</dbReference>
<evidence type="ECO:0000313" key="6">
    <source>
        <dbReference type="EMBL" id="HIR93646.1"/>
    </source>
</evidence>
<evidence type="ECO:0000259" key="5">
    <source>
        <dbReference type="Pfam" id="PF02782"/>
    </source>
</evidence>
<evidence type="ECO:0000256" key="3">
    <source>
        <dbReference type="ARBA" id="ARBA00022777"/>
    </source>
</evidence>
<protein>
    <recommendedName>
        <fullName evidence="8">Glycerol kinase</fullName>
    </recommendedName>
</protein>
<feature type="domain" description="Carbohydrate kinase FGGY C-terminal" evidence="5">
    <location>
        <begin position="254"/>
        <end position="440"/>
    </location>
</feature>
<dbReference type="InterPro" id="IPR050406">
    <property type="entry name" value="FGGY_Carb_Kinase"/>
</dbReference>
<name>A0A9D1EKS8_9FIRM</name>
<dbReference type="Pfam" id="PF02782">
    <property type="entry name" value="FGGY_C"/>
    <property type="match status" value="1"/>
</dbReference>
<evidence type="ECO:0000259" key="4">
    <source>
        <dbReference type="Pfam" id="PF00370"/>
    </source>
</evidence>
<dbReference type="GO" id="GO:0005975">
    <property type="term" value="P:carbohydrate metabolic process"/>
    <property type="evidence" value="ECO:0007669"/>
    <property type="project" value="InterPro"/>
</dbReference>
<dbReference type="InterPro" id="IPR043129">
    <property type="entry name" value="ATPase_NBD"/>
</dbReference>
<dbReference type="SUPFAM" id="SSF53067">
    <property type="entry name" value="Actin-like ATPase domain"/>
    <property type="match status" value="2"/>
</dbReference>
<dbReference type="Proteomes" id="UP000886841">
    <property type="component" value="Unassembled WGS sequence"/>
</dbReference>
<accession>A0A9D1EKS8</accession>
<dbReference type="AlphaFoldDB" id="A0A9D1EKS8"/>
<dbReference type="InterPro" id="IPR000577">
    <property type="entry name" value="Carb_kinase_FGGY"/>
</dbReference>
<gene>
    <name evidence="6" type="ORF">IAB98_09540</name>
</gene>
<dbReference type="Gene3D" id="3.30.420.40">
    <property type="match status" value="2"/>
</dbReference>